<evidence type="ECO:0000259" key="2">
    <source>
        <dbReference type="PROSITE" id="PS51192"/>
    </source>
</evidence>
<reference evidence="4" key="1">
    <citation type="submission" date="2025-08" db="UniProtKB">
        <authorList>
            <consortium name="RefSeq"/>
        </authorList>
    </citation>
    <scope>IDENTIFICATION</scope>
    <source>
        <strain evidence="4">Wakin</strain>
        <tissue evidence="4">Muscle</tissue>
    </source>
</reference>
<dbReference type="PANTHER" id="PTHR47835:SF3">
    <property type="entry name" value="HELICASE FOR MEIOSIS 1"/>
    <property type="match status" value="1"/>
</dbReference>
<dbReference type="InterPro" id="IPR014001">
    <property type="entry name" value="Helicase_ATP-bd"/>
</dbReference>
<dbReference type="GO" id="GO:0043138">
    <property type="term" value="F:3'-5' DNA helicase activity"/>
    <property type="evidence" value="ECO:0007669"/>
    <property type="project" value="UniProtKB-EC"/>
</dbReference>
<dbReference type="GO" id="GO:0003676">
    <property type="term" value="F:nucleic acid binding"/>
    <property type="evidence" value="ECO:0007669"/>
    <property type="project" value="InterPro"/>
</dbReference>
<evidence type="ECO:0000313" key="4">
    <source>
        <dbReference type="RefSeq" id="XP_026126683.1"/>
    </source>
</evidence>
<dbReference type="InterPro" id="IPR011545">
    <property type="entry name" value="DEAD/DEAH_box_helicase_dom"/>
</dbReference>
<protein>
    <submittedName>
        <fullName evidence="4">Activating signal cointegrator 1 complex subunit 3-like</fullName>
    </submittedName>
</protein>
<dbReference type="SUPFAM" id="SSF52540">
    <property type="entry name" value="P-loop containing nucleoside triphosphate hydrolases"/>
    <property type="match status" value="1"/>
</dbReference>
<dbReference type="GO" id="GO:0016787">
    <property type="term" value="F:hydrolase activity"/>
    <property type="evidence" value="ECO:0007669"/>
    <property type="project" value="UniProtKB-KW"/>
</dbReference>
<dbReference type="Pfam" id="PF00270">
    <property type="entry name" value="DEAD"/>
    <property type="match status" value="1"/>
</dbReference>
<feature type="domain" description="Helicase ATP-binding" evidence="2">
    <location>
        <begin position="163"/>
        <end position="298"/>
    </location>
</feature>
<dbReference type="RefSeq" id="XP_026126683.1">
    <property type="nucleotide sequence ID" value="XM_026270898.1"/>
</dbReference>
<dbReference type="Gene3D" id="3.40.50.300">
    <property type="entry name" value="P-loop containing nucleotide triphosphate hydrolases"/>
    <property type="match status" value="1"/>
</dbReference>
<dbReference type="OrthoDB" id="8841603at2759"/>
<dbReference type="KEGG" id="caua:113108079"/>
<dbReference type="GeneID" id="113108079"/>
<organism evidence="3 4">
    <name type="scientific">Carassius auratus</name>
    <name type="common">Goldfish</name>
    <dbReference type="NCBI Taxonomy" id="7957"/>
    <lineage>
        <taxon>Eukaryota</taxon>
        <taxon>Metazoa</taxon>
        <taxon>Chordata</taxon>
        <taxon>Craniata</taxon>
        <taxon>Vertebrata</taxon>
        <taxon>Euteleostomi</taxon>
        <taxon>Actinopterygii</taxon>
        <taxon>Neopterygii</taxon>
        <taxon>Teleostei</taxon>
        <taxon>Ostariophysi</taxon>
        <taxon>Cypriniformes</taxon>
        <taxon>Cyprinidae</taxon>
        <taxon>Cyprininae</taxon>
        <taxon>Carassius</taxon>
    </lineage>
</organism>
<evidence type="ECO:0000313" key="3">
    <source>
        <dbReference type="Proteomes" id="UP000515129"/>
    </source>
</evidence>
<evidence type="ECO:0000256" key="1">
    <source>
        <dbReference type="SAM" id="MobiDB-lite"/>
    </source>
</evidence>
<dbReference type="InterPro" id="IPR027417">
    <property type="entry name" value="P-loop_NTPase"/>
</dbReference>
<name>A0A6P6PZR2_CARAU</name>
<dbReference type="PROSITE" id="PS51192">
    <property type="entry name" value="HELICASE_ATP_BIND_1"/>
    <property type="match status" value="1"/>
</dbReference>
<dbReference type="InterPro" id="IPR035892">
    <property type="entry name" value="C2_domain_sf"/>
</dbReference>
<dbReference type="Gene3D" id="2.60.40.150">
    <property type="entry name" value="C2 domain"/>
    <property type="match status" value="1"/>
</dbReference>
<gene>
    <name evidence="4" type="primary">LOC113108079</name>
</gene>
<dbReference type="AlphaFoldDB" id="A0A6P6PZR2"/>
<keyword evidence="3" id="KW-1185">Reference proteome</keyword>
<dbReference type="PANTHER" id="PTHR47835">
    <property type="entry name" value="HFM1, ATP DEPENDENT DNA HELICASE HOMOLOG"/>
    <property type="match status" value="1"/>
</dbReference>
<dbReference type="GO" id="GO:0005524">
    <property type="term" value="F:ATP binding"/>
    <property type="evidence" value="ECO:0007669"/>
    <property type="project" value="InterPro"/>
</dbReference>
<dbReference type="Proteomes" id="UP000515129">
    <property type="component" value="Chromosome 9"/>
</dbReference>
<dbReference type="InterPro" id="IPR052247">
    <property type="entry name" value="Meiotic_Crossover_Helicase"/>
</dbReference>
<feature type="region of interest" description="Disordered" evidence="1">
    <location>
        <begin position="1"/>
        <end position="33"/>
    </location>
</feature>
<accession>A0A6P6PZR2</accession>
<sequence>MKERNLTLDKLRDTGNDEMGRSHATSREHRTEGEAWCSADTTILESSIQPITRTVLHVRLSITPGFRRNDRVVSGEPQQVVFTIPIFEPMLSQNYIRAVSDRWLGSEAVCMFSFQHLILHERCPTHTELLDLQLLPVTASGNREYESLYKFTHFNPIQTQIFHILYHTETNLLLGGPTGSSKTIAAEMAIFRVFNKYPTSKVVCIASLKALVRERIEDWKIRIEEKLGRKVVELTGDVTPDMRAIAQADMIVTTPEKWDRVSHSWQNHSYVQKVALFFLSLLKRSSKYLSTSILSVNI</sequence>
<proteinExistence type="predicted"/>